<name>A0A1W2GE79_REIFA</name>
<protein>
    <submittedName>
        <fullName evidence="1">Uncharacterized protein</fullName>
    </submittedName>
</protein>
<sequence>MVIEIAKHINRVQALCEKHKVKELSIIDNPTLQKDQIHFMVRFDANIPTMHYADNYCQLQDEFNSLFGKTVTLWFEKSFVDIRQLEEVKQSKRLLFEV</sequence>
<evidence type="ECO:0000313" key="1">
    <source>
        <dbReference type="EMBL" id="SMD34901.1"/>
    </source>
</evidence>
<dbReference type="OrthoDB" id="9793933at2"/>
<proteinExistence type="predicted"/>
<dbReference type="Proteomes" id="UP000192472">
    <property type="component" value="Unassembled WGS sequence"/>
</dbReference>
<gene>
    <name evidence="1" type="ORF">SAMN04488029_2243</name>
</gene>
<dbReference type="EMBL" id="FWYF01000002">
    <property type="protein sequence ID" value="SMD34901.1"/>
    <property type="molecule type" value="Genomic_DNA"/>
</dbReference>
<organism evidence="1 2">
    <name type="scientific">Reichenbachiella faecimaris</name>
    <dbReference type="NCBI Taxonomy" id="692418"/>
    <lineage>
        <taxon>Bacteria</taxon>
        <taxon>Pseudomonadati</taxon>
        <taxon>Bacteroidota</taxon>
        <taxon>Cytophagia</taxon>
        <taxon>Cytophagales</taxon>
        <taxon>Reichenbachiellaceae</taxon>
        <taxon>Reichenbachiella</taxon>
    </lineage>
</organism>
<dbReference type="STRING" id="692418.SAMN04488029_2243"/>
<dbReference type="AlphaFoldDB" id="A0A1W2GE79"/>
<reference evidence="1 2" key="1">
    <citation type="submission" date="2017-04" db="EMBL/GenBank/DDBJ databases">
        <authorList>
            <person name="Afonso C.L."/>
            <person name="Miller P.J."/>
            <person name="Scott M.A."/>
            <person name="Spackman E."/>
            <person name="Goraichik I."/>
            <person name="Dimitrov K.M."/>
            <person name="Suarez D.L."/>
            <person name="Swayne D.E."/>
        </authorList>
    </citation>
    <scope>NUCLEOTIDE SEQUENCE [LARGE SCALE GENOMIC DNA]</scope>
    <source>
        <strain evidence="1 2">DSM 26133</strain>
    </source>
</reference>
<keyword evidence="2" id="KW-1185">Reference proteome</keyword>
<evidence type="ECO:0000313" key="2">
    <source>
        <dbReference type="Proteomes" id="UP000192472"/>
    </source>
</evidence>
<accession>A0A1W2GE79</accession>
<dbReference type="RefSeq" id="WP_084372902.1">
    <property type="nucleotide sequence ID" value="NZ_FWYF01000002.1"/>
</dbReference>